<feature type="active site" evidence="4">
    <location>
        <position position="278"/>
    </location>
</feature>
<reference evidence="6 7" key="1">
    <citation type="submission" date="2020-08" db="EMBL/GenBank/DDBJ databases">
        <title>Functional genomics of gut bacteria from endangered species of beetles.</title>
        <authorList>
            <person name="Carlos-Shanley C."/>
        </authorList>
    </citation>
    <scope>NUCLEOTIDE SEQUENCE [LARGE SCALE GENOMIC DNA]</scope>
    <source>
        <strain evidence="6 7">S00224</strain>
    </source>
</reference>
<dbReference type="InterPro" id="IPR006311">
    <property type="entry name" value="TAT_signal"/>
</dbReference>
<dbReference type="EC" id="3.4.11.5" evidence="6"/>
<dbReference type="GO" id="GO:0004177">
    <property type="term" value="F:aminopeptidase activity"/>
    <property type="evidence" value="ECO:0007669"/>
    <property type="project" value="UniProtKB-KW"/>
</dbReference>
<proteinExistence type="inferred from homology"/>
<evidence type="ECO:0000256" key="4">
    <source>
        <dbReference type="PIRSR" id="PIRSR005539-1"/>
    </source>
</evidence>
<evidence type="ECO:0000256" key="1">
    <source>
        <dbReference type="ARBA" id="ARBA00010088"/>
    </source>
</evidence>
<organism evidence="6 7">
    <name type="scientific">Sphingomonas kyeonggiensis</name>
    <dbReference type="NCBI Taxonomy" id="1268553"/>
    <lineage>
        <taxon>Bacteria</taxon>
        <taxon>Pseudomonadati</taxon>
        <taxon>Pseudomonadota</taxon>
        <taxon>Alphaproteobacteria</taxon>
        <taxon>Sphingomonadales</taxon>
        <taxon>Sphingomonadaceae</taxon>
        <taxon>Sphingomonas</taxon>
    </lineage>
</organism>
<keyword evidence="6" id="KW-0031">Aminopeptidase</keyword>
<comment type="similarity">
    <text evidence="1 3">Belongs to the peptidase S33 family.</text>
</comment>
<accession>A0A7W7NUA4</accession>
<dbReference type="GO" id="GO:0006508">
    <property type="term" value="P:proteolysis"/>
    <property type="evidence" value="ECO:0007669"/>
    <property type="project" value="InterPro"/>
</dbReference>
<dbReference type="InterPro" id="IPR000073">
    <property type="entry name" value="AB_hydrolase_1"/>
</dbReference>
<dbReference type="EC" id="3.5.1.101" evidence="6"/>
<protein>
    <submittedName>
        <fullName evidence="6">Proline iminopeptidase/L-proline amide hydrolase</fullName>
        <ecNumber evidence="6">3.4.11.5</ecNumber>
        <ecNumber evidence="6">3.5.1.101</ecNumber>
    </submittedName>
</protein>
<dbReference type="SUPFAM" id="SSF53474">
    <property type="entry name" value="alpha/beta-Hydrolases"/>
    <property type="match status" value="1"/>
</dbReference>
<evidence type="ECO:0000313" key="7">
    <source>
        <dbReference type="Proteomes" id="UP000575241"/>
    </source>
</evidence>
<dbReference type="Pfam" id="PF00561">
    <property type="entry name" value="Abhydrolase_1"/>
    <property type="match status" value="1"/>
</dbReference>
<keyword evidence="2 3" id="KW-0378">Hydrolase</keyword>
<dbReference type="PROSITE" id="PS51318">
    <property type="entry name" value="TAT"/>
    <property type="match status" value="1"/>
</dbReference>
<dbReference type="RefSeq" id="WP_184169443.1">
    <property type="nucleotide sequence ID" value="NZ_JACHLN010000004.1"/>
</dbReference>
<evidence type="ECO:0000256" key="3">
    <source>
        <dbReference type="PIRNR" id="PIRNR005539"/>
    </source>
</evidence>
<dbReference type="InterPro" id="IPR029058">
    <property type="entry name" value="AB_hydrolase_fold"/>
</dbReference>
<name>A0A7W7NUA4_9SPHN</name>
<dbReference type="GO" id="GO:0016020">
    <property type="term" value="C:membrane"/>
    <property type="evidence" value="ECO:0007669"/>
    <property type="project" value="TreeGrafter"/>
</dbReference>
<sequence>MTRIGRRAFLGGLAAGAIALPAWARIAGSDIRFAPDRELMVPVEGGSVYVRINGDLKGPRPPLIYAHGGPGGDHSGLLPLTALAGERAVILWDQLDSGRSDAPLDPKNWQVSRFVDEIDRIRDALGITRWHVGGGSWGGTLAIEYGARRRPDTASLIVQSPLVSTRSWIADANLLRARMPAEVRTTLEKCDTAAPPPEATCEAATWDFYRRHVIRSKRADGIAEYRARAPRDAGDTLYNRMWGKAEFVSTGTLRDYDGEPLLKRLDGPRTLFVCGEYDEARPETVSTFAARVPGATFKEVMGSAHSILSDQPEAYLALLRDWMARHDAI</sequence>
<evidence type="ECO:0000256" key="2">
    <source>
        <dbReference type="ARBA" id="ARBA00022801"/>
    </source>
</evidence>
<keyword evidence="7" id="KW-1185">Reference proteome</keyword>
<dbReference type="PRINTS" id="PR00793">
    <property type="entry name" value="PROAMNOPTASE"/>
</dbReference>
<comment type="caution">
    <text evidence="6">The sequence shown here is derived from an EMBL/GenBank/DDBJ whole genome shotgun (WGS) entry which is preliminary data.</text>
</comment>
<feature type="active site" description="Proton donor" evidence="4">
    <location>
        <position position="305"/>
    </location>
</feature>
<dbReference type="PANTHER" id="PTHR43798">
    <property type="entry name" value="MONOACYLGLYCEROL LIPASE"/>
    <property type="match status" value="1"/>
</dbReference>
<dbReference type="InterPro" id="IPR002410">
    <property type="entry name" value="Peptidase_S33"/>
</dbReference>
<dbReference type="InterPro" id="IPR050266">
    <property type="entry name" value="AB_hydrolase_sf"/>
</dbReference>
<evidence type="ECO:0000259" key="5">
    <source>
        <dbReference type="Pfam" id="PF00561"/>
    </source>
</evidence>
<dbReference type="PIRSF" id="PIRSF005539">
    <property type="entry name" value="Pept_S33_TRI_F1"/>
    <property type="match status" value="1"/>
</dbReference>
<dbReference type="AlphaFoldDB" id="A0A7W7NUA4"/>
<dbReference type="InterPro" id="IPR005945">
    <property type="entry name" value="Pro_imino_pep"/>
</dbReference>
<dbReference type="PANTHER" id="PTHR43798:SF33">
    <property type="entry name" value="HYDROLASE, PUTATIVE (AFU_ORTHOLOGUE AFUA_2G14860)-RELATED"/>
    <property type="match status" value="1"/>
</dbReference>
<evidence type="ECO:0000313" key="6">
    <source>
        <dbReference type="EMBL" id="MBB4840796.1"/>
    </source>
</evidence>
<feature type="active site" description="Nucleophile" evidence="4">
    <location>
        <position position="136"/>
    </location>
</feature>
<dbReference type="Gene3D" id="3.40.50.1820">
    <property type="entry name" value="alpha/beta hydrolase"/>
    <property type="match status" value="1"/>
</dbReference>
<dbReference type="Proteomes" id="UP000575241">
    <property type="component" value="Unassembled WGS sequence"/>
</dbReference>
<dbReference type="EMBL" id="JACHLN010000004">
    <property type="protein sequence ID" value="MBB4840796.1"/>
    <property type="molecule type" value="Genomic_DNA"/>
</dbReference>
<gene>
    <name evidence="6" type="ORF">HNP52_003893</name>
</gene>
<keyword evidence="6" id="KW-0645">Protease</keyword>
<dbReference type="NCBIfam" id="TIGR01250">
    <property type="entry name" value="pro_imino_pep_2"/>
    <property type="match status" value="1"/>
</dbReference>
<feature type="domain" description="AB hydrolase-1" evidence="5">
    <location>
        <begin position="61"/>
        <end position="310"/>
    </location>
</feature>